<dbReference type="EMBL" id="MVHR01000010">
    <property type="protein sequence ID" value="ORA74456.1"/>
    <property type="molecule type" value="Genomic_DNA"/>
</dbReference>
<evidence type="ECO:0000313" key="2">
    <source>
        <dbReference type="Proteomes" id="UP000192566"/>
    </source>
</evidence>
<protein>
    <submittedName>
        <fullName evidence="1">Nitroreductase</fullName>
    </submittedName>
</protein>
<keyword evidence="2" id="KW-1185">Reference proteome</keyword>
<dbReference type="AlphaFoldDB" id="A0A1X0DPY4"/>
<proteinExistence type="predicted"/>
<dbReference type="STRING" id="53376.BST25_09090"/>
<dbReference type="OrthoDB" id="3778270at2"/>
<accession>A0A1X0DPY4</accession>
<dbReference type="InterPro" id="IPR012349">
    <property type="entry name" value="Split_barrel_FMN-bd"/>
</dbReference>
<dbReference type="Gene3D" id="2.30.110.10">
    <property type="entry name" value="Electron Transport, Fmn-binding Protein, Chain A"/>
    <property type="match status" value="1"/>
</dbReference>
<dbReference type="GO" id="GO:0016491">
    <property type="term" value="F:oxidoreductase activity"/>
    <property type="evidence" value="ECO:0007669"/>
    <property type="project" value="InterPro"/>
</dbReference>
<dbReference type="InterPro" id="IPR004378">
    <property type="entry name" value="F420H2_quin_Rdtase"/>
</dbReference>
<dbReference type="RefSeq" id="WP_083073685.1">
    <property type="nucleotide sequence ID" value="NZ_AP022615.1"/>
</dbReference>
<organism evidence="1 2">
    <name type="scientific">Mycobacterium heidelbergense</name>
    <dbReference type="NCBI Taxonomy" id="53376"/>
    <lineage>
        <taxon>Bacteria</taxon>
        <taxon>Bacillati</taxon>
        <taxon>Actinomycetota</taxon>
        <taxon>Actinomycetes</taxon>
        <taxon>Mycobacteriales</taxon>
        <taxon>Mycobacteriaceae</taxon>
        <taxon>Mycobacterium</taxon>
        <taxon>Mycobacterium simiae complex</taxon>
    </lineage>
</organism>
<gene>
    <name evidence="1" type="ORF">BST25_09090</name>
</gene>
<sequence>MSVLTPGSWPGPLLNAVRASNRHLLNPLMLRLAGHKHWYAAAIHHTGRKSGKQYTTPVVAERVADGFVIPLPYGKQVDWLLNVLAAGRATISSQGESYDVVEPEVIDAATALPLLSAARRRMFRRVGIEQYLRVQDGPATGQH</sequence>
<evidence type="ECO:0000313" key="1">
    <source>
        <dbReference type="EMBL" id="ORA74456.1"/>
    </source>
</evidence>
<comment type="caution">
    <text evidence="1">The sequence shown here is derived from an EMBL/GenBank/DDBJ whole genome shotgun (WGS) entry which is preliminary data.</text>
</comment>
<reference evidence="1 2" key="1">
    <citation type="submission" date="2017-02" db="EMBL/GenBank/DDBJ databases">
        <title>The new phylogeny of genus Mycobacterium.</title>
        <authorList>
            <person name="Tortoli E."/>
            <person name="Trovato A."/>
            <person name="Cirillo D.M."/>
        </authorList>
    </citation>
    <scope>NUCLEOTIDE SEQUENCE [LARGE SCALE GENOMIC DNA]</scope>
    <source>
        <strain evidence="1 2">DSM 44471</strain>
    </source>
</reference>
<dbReference type="NCBIfam" id="TIGR00026">
    <property type="entry name" value="hi_GC_TIGR00026"/>
    <property type="match status" value="1"/>
</dbReference>
<dbReference type="Pfam" id="PF04075">
    <property type="entry name" value="F420H2_quin_red"/>
    <property type="match status" value="1"/>
</dbReference>
<name>A0A1X0DPY4_MYCHE</name>
<dbReference type="Proteomes" id="UP000192566">
    <property type="component" value="Unassembled WGS sequence"/>
</dbReference>